<sequence length="351" mass="40145">MHIKRALSTYGLNHNRLICSQCDFTAQFESALTMHRQLHHPTEDDVPQLEKPLEKSNTLPRAKILSPINIGNENTNFKLPGRTSSATRLFDKLRAKIYKSRTLFSHPEENDPLKTFNDISIPSECTSKQLRIDSVSRTSAMTTCLRDLHKETYGCHLCSSEFDRITALDRHLLNDHKISLEELLKLVLNKTKDCLNDEDSAMLGIKQPYYKPPDEIIEDGEFIIETVTPKIKILKHTSTNTDLQLSDAFVMNDVADDGRDLLLAKMKVLNDCMCKFVDSSNALKKVLVKEIDNKTGRARMSGGEPVFNLSLGDHDSPRDWNRTHSENLQRRENKHGDRIEKTKISNESFYF</sequence>
<evidence type="ECO:0000313" key="3">
    <source>
        <dbReference type="EnsemblMetazoa" id="XP_037873566.1"/>
    </source>
</evidence>
<evidence type="ECO:0000259" key="2">
    <source>
        <dbReference type="PROSITE" id="PS00028"/>
    </source>
</evidence>
<keyword evidence="4" id="KW-1185">Reference proteome</keyword>
<accession>A0A8R2R625</accession>
<dbReference type="InterPro" id="IPR013087">
    <property type="entry name" value="Znf_C2H2_type"/>
</dbReference>
<proteinExistence type="predicted"/>
<name>A0A8R2R625_BOMMO</name>
<dbReference type="EnsemblMetazoa" id="XM_038017638.1">
    <property type="protein sequence ID" value="XP_037873566.1"/>
    <property type="gene ID" value="LOC101736997"/>
</dbReference>
<feature type="region of interest" description="Disordered" evidence="1">
    <location>
        <begin position="310"/>
        <end position="339"/>
    </location>
</feature>
<dbReference type="Proteomes" id="UP000005204">
    <property type="component" value="Unassembled WGS sequence"/>
</dbReference>
<organism evidence="3 4">
    <name type="scientific">Bombyx mori</name>
    <name type="common">Silk moth</name>
    <dbReference type="NCBI Taxonomy" id="7091"/>
    <lineage>
        <taxon>Eukaryota</taxon>
        <taxon>Metazoa</taxon>
        <taxon>Ecdysozoa</taxon>
        <taxon>Arthropoda</taxon>
        <taxon>Hexapoda</taxon>
        <taxon>Insecta</taxon>
        <taxon>Pterygota</taxon>
        <taxon>Neoptera</taxon>
        <taxon>Endopterygota</taxon>
        <taxon>Lepidoptera</taxon>
        <taxon>Glossata</taxon>
        <taxon>Ditrysia</taxon>
        <taxon>Bombycoidea</taxon>
        <taxon>Bombycidae</taxon>
        <taxon>Bombycinae</taxon>
        <taxon>Bombyx</taxon>
    </lineage>
</organism>
<dbReference type="AlphaFoldDB" id="A0A8R2R625"/>
<feature type="domain" description="C2H2-type" evidence="2">
    <location>
        <begin position="155"/>
        <end position="176"/>
    </location>
</feature>
<feature type="compositionally biased region" description="Basic and acidic residues" evidence="1">
    <location>
        <begin position="312"/>
        <end position="339"/>
    </location>
</feature>
<dbReference type="RefSeq" id="XP_037873566.1">
    <property type="nucleotide sequence ID" value="XM_038017638.2"/>
</dbReference>
<protein>
    <recommendedName>
        <fullName evidence="2">C2H2-type domain-containing protein</fullName>
    </recommendedName>
</protein>
<dbReference type="SMART" id="SM00355">
    <property type="entry name" value="ZnF_C2H2"/>
    <property type="match status" value="2"/>
</dbReference>
<dbReference type="GeneID" id="101736997"/>
<dbReference type="PROSITE" id="PS00028">
    <property type="entry name" value="ZINC_FINGER_C2H2_1"/>
    <property type="match status" value="1"/>
</dbReference>
<evidence type="ECO:0000256" key="1">
    <source>
        <dbReference type="SAM" id="MobiDB-lite"/>
    </source>
</evidence>
<reference evidence="4" key="1">
    <citation type="journal article" date="2008" name="Insect Biochem. Mol. Biol.">
        <title>The genome of a lepidopteran model insect, the silkworm Bombyx mori.</title>
        <authorList>
            <consortium name="International Silkworm Genome Consortium"/>
        </authorList>
    </citation>
    <scope>NUCLEOTIDE SEQUENCE [LARGE SCALE GENOMIC DNA]</scope>
    <source>
        <strain evidence="4">p50T</strain>
    </source>
</reference>
<reference evidence="3" key="2">
    <citation type="submission" date="2022-06" db="UniProtKB">
        <authorList>
            <consortium name="EnsemblMetazoa"/>
        </authorList>
    </citation>
    <scope>IDENTIFICATION</scope>
    <source>
        <strain evidence="3">p50T (Dazao)</strain>
    </source>
</reference>
<evidence type="ECO:0000313" key="4">
    <source>
        <dbReference type="Proteomes" id="UP000005204"/>
    </source>
</evidence>